<dbReference type="OMA" id="CKAFATR"/>
<keyword evidence="1" id="KW-0175">Coiled coil</keyword>
<dbReference type="AlphaFoldDB" id="A0A0N7L5C0"/>
<dbReference type="EMBL" id="CCYD01000524">
    <property type="protein sequence ID" value="CEG41051.1"/>
    <property type="molecule type" value="Genomic_DNA"/>
</dbReference>
<sequence>MKLSTLHPPNSRLLSADVISGVVQQRSKVSRNAYVDQEHSLTLSHLPQPPRIHTSYVESENPNDSSTDGRWASHHGTTEMTTKLRCAQNFTPYSASRDGLTISEGPAKPITHKGQMTSMVEMIIADKVRLRELRRVRQIRYRQKKENYAASLDDGNKKLRSEIEQLSQRRRVAVATIASTTSGWSVAVEYFRLFQYGVRNFSDAQRSVQMAFLQETMAPDILFNSGYGIEAILDYWHCISQWFANFEVELKALEKASSNTLVASTVTTITISEITLRQIFPHLLSMDQSKGLTPLAQELLDQTLIMQGSAQFEWDREHSCVGSIRSHSDMIPPLLCVLGDLDKVSRVFSKALITPDFRCKAFATRS</sequence>
<reference evidence="4" key="1">
    <citation type="submission" date="2014-09" db="EMBL/GenBank/DDBJ databases">
        <authorList>
            <person name="Sharma Rahul"/>
            <person name="Thines Marco"/>
        </authorList>
    </citation>
    <scope>NUCLEOTIDE SEQUENCE [LARGE SCALE GENOMIC DNA]</scope>
</reference>
<organism evidence="3 4">
    <name type="scientific">Plasmopara halstedii</name>
    <name type="common">Downy mildew of sunflower</name>
    <dbReference type="NCBI Taxonomy" id="4781"/>
    <lineage>
        <taxon>Eukaryota</taxon>
        <taxon>Sar</taxon>
        <taxon>Stramenopiles</taxon>
        <taxon>Oomycota</taxon>
        <taxon>Peronosporomycetes</taxon>
        <taxon>Peronosporales</taxon>
        <taxon>Peronosporaceae</taxon>
        <taxon>Plasmopara</taxon>
    </lineage>
</organism>
<evidence type="ECO:0000256" key="2">
    <source>
        <dbReference type="SAM" id="MobiDB-lite"/>
    </source>
</evidence>
<accession>A0A0N7L5C0</accession>
<feature type="coiled-coil region" evidence="1">
    <location>
        <begin position="149"/>
        <end position="176"/>
    </location>
</feature>
<dbReference type="CDD" id="cd14686">
    <property type="entry name" value="bZIP"/>
    <property type="match status" value="1"/>
</dbReference>
<name>A0A0N7L5C0_PLAHL</name>
<dbReference type="GeneID" id="36406275"/>
<evidence type="ECO:0000256" key="1">
    <source>
        <dbReference type="SAM" id="Coils"/>
    </source>
</evidence>
<proteinExistence type="predicted"/>
<evidence type="ECO:0000313" key="3">
    <source>
        <dbReference type="EMBL" id="CEG41051.1"/>
    </source>
</evidence>
<protein>
    <recommendedName>
        <fullName evidence="5">BZIP transcription factor 1</fullName>
    </recommendedName>
</protein>
<feature type="region of interest" description="Disordered" evidence="2">
    <location>
        <begin position="45"/>
        <end position="80"/>
    </location>
</feature>
<dbReference type="OrthoDB" id="102914at2759"/>
<feature type="compositionally biased region" description="Polar residues" evidence="2">
    <location>
        <begin position="56"/>
        <end position="68"/>
    </location>
</feature>
<dbReference type="RefSeq" id="XP_024577420.1">
    <property type="nucleotide sequence ID" value="XM_024726777.1"/>
</dbReference>
<evidence type="ECO:0008006" key="5">
    <source>
        <dbReference type="Google" id="ProtNLM"/>
    </source>
</evidence>
<dbReference type="Proteomes" id="UP000054928">
    <property type="component" value="Unassembled WGS sequence"/>
</dbReference>
<keyword evidence="4" id="KW-1185">Reference proteome</keyword>
<evidence type="ECO:0000313" key="4">
    <source>
        <dbReference type="Proteomes" id="UP000054928"/>
    </source>
</evidence>